<evidence type="ECO:0000313" key="2">
    <source>
        <dbReference type="EMBL" id="RZB52893.1"/>
    </source>
</evidence>
<gene>
    <name evidence="2" type="ORF">D0Y65_049093</name>
</gene>
<sequence>MSDDEREEKELDLSSAEVVTKYKTTAEIVNSVFLTLLHLIDMACHIDGFITAVAHTHVLQEGPVAATNTAAEVALRLVRPGKKACVFSSSMSVLVNGSPTDEFTAHKGLRQGDPLSPFLFLIVAQGLSGLVQKAIQVGNFDGYQVVDGVNLSLLQFVDDTILLGKGSWKNLWSIKTIFRSFELVSGLRVNFHKSKLIGLNINEGFLESASIFLSCCMTLIPFKFLGVLVGANPRRRSTWKPVVDSMRAKLSCWRGRNLSIGRKVTLINSVLSSLPLYLFSFFKAPKVVIKELTQIQRDFLWGSHEEERKICWVSWEDICKPKKEGGLGVKNLEVFNISLLAKWKWRCIHDHNALWRDLLAFRYGNLIAKQTCSLDRSWGTKDSIWWRDLMLLEKDLSQNQNFFQRAVSCDVGDGQSILFWYNKWLGSEPLKDAFPELFAISSQQLESVGNASSWRRDQWTWGLTWKRQLNPNEEESLHSLETILVDVHLVAESHDRWKWSLHNSKLFTISSCYSFAMSLVRNNSIFKAEEKDIPKTINQIKHICWAWFMGKIGGVGGSNISDRWNSPFLCSKV</sequence>
<feature type="domain" description="Reverse transcriptase" evidence="1">
    <location>
        <begin position="1"/>
        <end position="229"/>
    </location>
</feature>
<evidence type="ECO:0000313" key="3">
    <source>
        <dbReference type="Proteomes" id="UP000289340"/>
    </source>
</evidence>
<dbReference type="Pfam" id="PF00078">
    <property type="entry name" value="RVT_1"/>
    <property type="match status" value="1"/>
</dbReference>
<proteinExistence type="predicted"/>
<dbReference type="AlphaFoldDB" id="A0A445FVU3"/>
<dbReference type="EMBL" id="QZWG01000018">
    <property type="protein sequence ID" value="RZB52893.1"/>
    <property type="molecule type" value="Genomic_DNA"/>
</dbReference>
<keyword evidence="3" id="KW-1185">Reference proteome</keyword>
<reference evidence="2 3" key="1">
    <citation type="submission" date="2018-09" db="EMBL/GenBank/DDBJ databases">
        <title>A high-quality reference genome of wild soybean provides a powerful tool to mine soybean genomes.</title>
        <authorList>
            <person name="Xie M."/>
            <person name="Chung C.Y.L."/>
            <person name="Li M.-W."/>
            <person name="Wong F.-L."/>
            <person name="Chan T.-F."/>
            <person name="Lam H.-M."/>
        </authorList>
    </citation>
    <scope>NUCLEOTIDE SEQUENCE [LARGE SCALE GENOMIC DNA]</scope>
    <source>
        <strain evidence="3">cv. W05</strain>
        <tissue evidence="2">Hypocotyl of etiolated seedlings</tissue>
    </source>
</reference>
<dbReference type="Gene3D" id="3.90.230.10">
    <property type="entry name" value="Creatinase/methionine aminopeptidase superfamily"/>
    <property type="match status" value="1"/>
</dbReference>
<accession>A0A445FVU3</accession>
<dbReference type="PANTHER" id="PTHR33116">
    <property type="entry name" value="REVERSE TRANSCRIPTASE ZINC-BINDING DOMAIN-CONTAINING PROTEIN-RELATED-RELATED"/>
    <property type="match status" value="1"/>
</dbReference>
<dbReference type="PROSITE" id="PS50878">
    <property type="entry name" value="RT_POL"/>
    <property type="match status" value="1"/>
</dbReference>
<dbReference type="InterPro" id="IPR000477">
    <property type="entry name" value="RT_dom"/>
</dbReference>
<evidence type="ECO:0000259" key="1">
    <source>
        <dbReference type="PROSITE" id="PS50878"/>
    </source>
</evidence>
<dbReference type="Proteomes" id="UP000289340">
    <property type="component" value="Chromosome 18"/>
</dbReference>
<dbReference type="InterPro" id="IPR036005">
    <property type="entry name" value="Creatinase/aminopeptidase-like"/>
</dbReference>
<name>A0A445FVU3_GLYSO</name>
<dbReference type="PANTHER" id="PTHR33116:SF78">
    <property type="entry name" value="OS12G0587133 PROTEIN"/>
    <property type="match status" value="1"/>
</dbReference>
<comment type="caution">
    <text evidence="2">The sequence shown here is derived from an EMBL/GenBank/DDBJ whole genome shotgun (WGS) entry which is preliminary data.</text>
</comment>
<organism evidence="2 3">
    <name type="scientific">Glycine soja</name>
    <name type="common">Wild soybean</name>
    <dbReference type="NCBI Taxonomy" id="3848"/>
    <lineage>
        <taxon>Eukaryota</taxon>
        <taxon>Viridiplantae</taxon>
        <taxon>Streptophyta</taxon>
        <taxon>Embryophyta</taxon>
        <taxon>Tracheophyta</taxon>
        <taxon>Spermatophyta</taxon>
        <taxon>Magnoliopsida</taxon>
        <taxon>eudicotyledons</taxon>
        <taxon>Gunneridae</taxon>
        <taxon>Pentapetalae</taxon>
        <taxon>rosids</taxon>
        <taxon>fabids</taxon>
        <taxon>Fabales</taxon>
        <taxon>Fabaceae</taxon>
        <taxon>Papilionoideae</taxon>
        <taxon>50 kb inversion clade</taxon>
        <taxon>NPAAA clade</taxon>
        <taxon>indigoferoid/millettioid clade</taxon>
        <taxon>Phaseoleae</taxon>
        <taxon>Glycine</taxon>
        <taxon>Glycine subgen. Soja</taxon>
    </lineage>
</organism>
<protein>
    <submittedName>
        <fullName evidence="2">Putative ribonuclease H protein</fullName>
    </submittedName>
</protein>